<comment type="caution">
    <text evidence="1">The sequence shown here is derived from an EMBL/GenBank/DDBJ whole genome shotgun (WGS) entry which is preliminary data.</text>
</comment>
<proteinExistence type="inferred from homology"/>
<dbReference type="Gene3D" id="3.30.2170.10">
    <property type="entry name" value="archaeoglobus fulgidus dsm 4304 superfamily"/>
    <property type="match status" value="1"/>
</dbReference>
<dbReference type="EMBL" id="LNQE01001334">
    <property type="protein sequence ID" value="KUG19051.1"/>
    <property type="molecule type" value="Genomic_DNA"/>
</dbReference>
<dbReference type="AlphaFoldDB" id="A0A0W8FDT2"/>
<dbReference type="PANTHER" id="PTHR39518:SF2">
    <property type="entry name" value="UPF0215 PROTEIN MJ1150"/>
    <property type="match status" value="1"/>
</dbReference>
<evidence type="ECO:0000313" key="1">
    <source>
        <dbReference type="EMBL" id="KUG19051.1"/>
    </source>
</evidence>
<reference evidence="1" key="1">
    <citation type="journal article" date="2015" name="Proc. Natl. Acad. Sci. U.S.A.">
        <title>Networks of energetic and metabolic interactions define dynamics in microbial communities.</title>
        <authorList>
            <person name="Embree M."/>
            <person name="Liu J.K."/>
            <person name="Al-Bassam M.M."/>
            <person name="Zengler K."/>
        </authorList>
    </citation>
    <scope>NUCLEOTIDE SEQUENCE</scope>
</reference>
<dbReference type="PIRSF" id="PIRSF006380">
    <property type="entry name" value="UCP006380"/>
    <property type="match status" value="1"/>
</dbReference>
<dbReference type="Pfam" id="PF01949">
    <property type="entry name" value="Endo_dU"/>
    <property type="match status" value="1"/>
</dbReference>
<protein>
    <submittedName>
        <fullName evidence="1">Uncharacterized protein</fullName>
    </submittedName>
</protein>
<accession>A0A0W8FDT2</accession>
<dbReference type="InterPro" id="IPR002802">
    <property type="entry name" value="Endo_dU"/>
</dbReference>
<organism evidence="1">
    <name type="scientific">hydrocarbon metagenome</name>
    <dbReference type="NCBI Taxonomy" id="938273"/>
    <lineage>
        <taxon>unclassified sequences</taxon>
        <taxon>metagenomes</taxon>
        <taxon>ecological metagenomes</taxon>
    </lineage>
</organism>
<dbReference type="HAMAP" id="MF_00582">
    <property type="entry name" value="UPF0215"/>
    <property type="match status" value="1"/>
</dbReference>
<gene>
    <name evidence="1" type="ORF">ASZ90_011256</name>
</gene>
<sequence length="188" mass="20752">MHSAKRGLRALGVAESFSGREHSTLAGIVMRKDLRIDGSAFSRITVGGMDATPAVIGMVEALGRRDINVLMISGSVVAWFNIIEPDEVHAATGLPVIVITYEESSGLEEDLRQHFPEDRERLAAYRRLGKRTCVRLHTGHDVYIRTAGLPHELAERLCNDFTKDGRLPEPVRVARLIARGIVRSGVCR</sequence>
<dbReference type="PANTHER" id="PTHR39518">
    <property type="entry name" value="UPF0215 PROTEIN MJ1150"/>
    <property type="match status" value="1"/>
</dbReference>
<name>A0A0W8FDT2_9ZZZZ</name>